<evidence type="ECO:0000313" key="3">
    <source>
        <dbReference type="EMBL" id="KAK3750505.1"/>
    </source>
</evidence>
<feature type="transmembrane region" description="Helical" evidence="2">
    <location>
        <begin position="49"/>
        <end position="70"/>
    </location>
</feature>
<evidence type="ECO:0008006" key="5">
    <source>
        <dbReference type="Google" id="ProtNLM"/>
    </source>
</evidence>
<dbReference type="PANTHER" id="PTHR10704:SF44">
    <property type="entry name" value="LD35051P-RELATED"/>
    <property type="match status" value="1"/>
</dbReference>
<dbReference type="AlphaFoldDB" id="A0AAE0YLK3"/>
<feature type="region of interest" description="Disordered" evidence="1">
    <location>
        <begin position="331"/>
        <end position="640"/>
    </location>
</feature>
<evidence type="ECO:0000256" key="1">
    <source>
        <dbReference type="SAM" id="MobiDB-lite"/>
    </source>
</evidence>
<dbReference type="Gene3D" id="3.40.50.300">
    <property type="entry name" value="P-loop containing nucleotide triphosphate hydrolases"/>
    <property type="match status" value="1"/>
</dbReference>
<dbReference type="SUPFAM" id="SSF52540">
    <property type="entry name" value="P-loop containing nucleoside triphosphate hydrolases"/>
    <property type="match status" value="1"/>
</dbReference>
<dbReference type="GO" id="GO:0001517">
    <property type="term" value="F:N-acetylglucosamine 6-O-sulfotransferase activity"/>
    <property type="evidence" value="ECO:0007669"/>
    <property type="project" value="TreeGrafter"/>
</dbReference>
<name>A0AAE0YLK3_9GAST</name>
<comment type="caution">
    <text evidence="3">The sequence shown here is derived from an EMBL/GenBank/DDBJ whole genome shotgun (WGS) entry which is preliminary data.</text>
</comment>
<feature type="compositionally biased region" description="Basic and acidic residues" evidence="1">
    <location>
        <begin position="334"/>
        <end position="351"/>
    </location>
</feature>
<feature type="compositionally biased region" description="Basic and acidic residues" evidence="1">
    <location>
        <begin position="526"/>
        <end position="549"/>
    </location>
</feature>
<organism evidence="3 4">
    <name type="scientific">Elysia crispata</name>
    <name type="common">lettuce slug</name>
    <dbReference type="NCBI Taxonomy" id="231223"/>
    <lineage>
        <taxon>Eukaryota</taxon>
        <taxon>Metazoa</taxon>
        <taxon>Spiralia</taxon>
        <taxon>Lophotrochozoa</taxon>
        <taxon>Mollusca</taxon>
        <taxon>Gastropoda</taxon>
        <taxon>Heterobranchia</taxon>
        <taxon>Euthyneura</taxon>
        <taxon>Panpulmonata</taxon>
        <taxon>Sacoglossa</taxon>
        <taxon>Placobranchoidea</taxon>
        <taxon>Plakobranchidae</taxon>
        <taxon>Elysia</taxon>
    </lineage>
</organism>
<dbReference type="PANTHER" id="PTHR10704">
    <property type="entry name" value="CARBOHYDRATE SULFOTRANSFERASE"/>
    <property type="match status" value="1"/>
</dbReference>
<dbReference type="InterPro" id="IPR027417">
    <property type="entry name" value="P-loop_NTPase"/>
</dbReference>
<evidence type="ECO:0000313" key="4">
    <source>
        <dbReference type="Proteomes" id="UP001283361"/>
    </source>
</evidence>
<dbReference type="GO" id="GO:0006044">
    <property type="term" value="P:N-acetylglucosamine metabolic process"/>
    <property type="evidence" value="ECO:0007669"/>
    <property type="project" value="TreeGrafter"/>
</dbReference>
<proteinExistence type="predicted"/>
<dbReference type="GO" id="GO:0006790">
    <property type="term" value="P:sulfur compound metabolic process"/>
    <property type="evidence" value="ECO:0007669"/>
    <property type="project" value="TreeGrafter"/>
</dbReference>
<accession>A0AAE0YLK3</accession>
<dbReference type="Proteomes" id="UP001283361">
    <property type="component" value="Unassembled WGS sequence"/>
</dbReference>
<feature type="compositionally biased region" description="Basic and acidic residues" evidence="1">
    <location>
        <begin position="610"/>
        <end position="626"/>
    </location>
</feature>
<dbReference type="Pfam" id="PF13469">
    <property type="entry name" value="Sulfotransfer_3"/>
    <property type="match status" value="1"/>
</dbReference>
<keyword evidence="2" id="KW-0472">Membrane</keyword>
<keyword evidence="4" id="KW-1185">Reference proteome</keyword>
<keyword evidence="2" id="KW-1133">Transmembrane helix</keyword>
<dbReference type="InterPro" id="IPR051135">
    <property type="entry name" value="Gal/GlcNAc/GalNAc_ST"/>
</dbReference>
<sequence length="763" mass="86023">MPFLQPALIFEIVECTAPNASPPPCLKKQLLCSLAPNYTKMIKRESWRLFMLILALTSFFIIVAFLNQAVVSLKRPYQKTENLVWGSRRDQVQTLMVTFARSGSSFTSDIIANNEEVFFTYEPLSFLSRANEAFNVPMHFQTTHLEYFSRRVLESYLTCSFDFDTYKAMINKHLHETSSTRDFFWCFKTSKIGIDHLNCYFKLLRKCRNHRMTFLKTIRFPVKWAQDLMARYPKLKLLYLVRDPRASLNSQAGVFKRFMLPRDVTNVSSLHCHWLGQDLVHLGQLRDMFPDRVKVVRYEHGATDPYGYAVEIYDFLGLAVNKNLTNYVRNLTSPKERHGKDKRLDTSKSDESDSQIKNVGSGKNKPPPSKPDQSRKTKPPNKAVETKKVDPPTNKAVKPGKADPPPNKAVETMKTDSPPNKAVETMKTDSPPNKAVETGKADPSSNKAVVAVKTNSGQNKAVETMKTDSPPNKAVETGKADPSSNKAVETGRADQPPNKAVETAKIDQQPYKSVETGKADPPPDPQRNKVVEKMKADPPPKKAVERVKADPPSSKAVETGKADPPPNKAVGTEKADPLRNKAVETGKADPPPNKAVETVKFDQQPNKGVETVKADPEPNKAIESVKIDPPPNKAVETVKADQPLNKVIQTKKVEPTKIENEVAKVRYNRLKRDINTRRKRRKQATKISPLLPKPDPYSTHRDDPMEAMEHWRHEIGFPAAREIDRHCGHLYQQLGYRAVSTKEDLENTADISLVDFPEVEDIV</sequence>
<feature type="compositionally biased region" description="Basic and acidic residues" evidence="1">
    <location>
        <begin position="571"/>
        <end position="587"/>
    </location>
</feature>
<evidence type="ECO:0000256" key="2">
    <source>
        <dbReference type="SAM" id="Phobius"/>
    </source>
</evidence>
<keyword evidence="2" id="KW-0812">Transmembrane</keyword>
<feature type="compositionally biased region" description="Polar residues" evidence="1">
    <location>
        <begin position="443"/>
        <end position="461"/>
    </location>
</feature>
<dbReference type="EMBL" id="JAWDGP010005875">
    <property type="protein sequence ID" value="KAK3750505.1"/>
    <property type="molecule type" value="Genomic_DNA"/>
</dbReference>
<gene>
    <name evidence="3" type="ORF">RRG08_053875</name>
</gene>
<reference evidence="3" key="1">
    <citation type="journal article" date="2023" name="G3 (Bethesda)">
        <title>A reference genome for the long-term kleptoplast-retaining sea slug Elysia crispata morphotype clarki.</title>
        <authorList>
            <person name="Eastman K.E."/>
            <person name="Pendleton A.L."/>
            <person name="Shaikh M.A."/>
            <person name="Suttiyut T."/>
            <person name="Ogas R."/>
            <person name="Tomko P."/>
            <person name="Gavelis G."/>
            <person name="Widhalm J.R."/>
            <person name="Wisecaver J.H."/>
        </authorList>
    </citation>
    <scope>NUCLEOTIDE SEQUENCE</scope>
    <source>
        <strain evidence="3">ECLA1</strain>
    </source>
</reference>
<feature type="region of interest" description="Disordered" evidence="1">
    <location>
        <begin position="670"/>
        <end position="700"/>
    </location>
</feature>
<protein>
    <recommendedName>
        <fullName evidence="5">Sulfotransferase domain-containing protein</fullName>
    </recommendedName>
</protein>